<protein>
    <recommendedName>
        <fullName evidence="1">YjiS-like domain-containing protein</fullName>
    </recommendedName>
</protein>
<evidence type="ECO:0000313" key="3">
    <source>
        <dbReference type="Proteomes" id="UP000015346"/>
    </source>
</evidence>
<sequence length="52" mass="6124">MTFISRLQKAARQRAEYRRTLWELRGLTPRQSEDLGIYPGDERRIARAAVYG</sequence>
<name>S9QY55_9RHOB</name>
<accession>S9QY55</accession>
<feature type="domain" description="YjiS-like" evidence="1">
    <location>
        <begin position="10"/>
        <end position="41"/>
    </location>
</feature>
<comment type="caution">
    <text evidence="2">The sequence shown here is derived from an EMBL/GenBank/DDBJ whole genome shotgun (WGS) entry which is preliminary data.</text>
</comment>
<gene>
    <name evidence="2" type="ORF">ruthe_01130</name>
</gene>
<dbReference type="OrthoDB" id="8244198at2"/>
<evidence type="ECO:0000259" key="1">
    <source>
        <dbReference type="Pfam" id="PF06568"/>
    </source>
</evidence>
<dbReference type="InterPro" id="IPR009506">
    <property type="entry name" value="YjiS-like"/>
</dbReference>
<dbReference type="HOGENOM" id="CLU_178481_4_1_5"/>
<organism evidence="2 3">
    <name type="scientific">Rubellimicrobium thermophilum DSM 16684</name>
    <dbReference type="NCBI Taxonomy" id="1123069"/>
    <lineage>
        <taxon>Bacteria</taxon>
        <taxon>Pseudomonadati</taxon>
        <taxon>Pseudomonadota</taxon>
        <taxon>Alphaproteobacteria</taxon>
        <taxon>Rhodobacterales</taxon>
        <taxon>Roseobacteraceae</taxon>
        <taxon>Rubellimicrobium</taxon>
    </lineage>
</organism>
<dbReference type="EMBL" id="AOLV01000010">
    <property type="protein sequence ID" value="EPX86316.1"/>
    <property type="molecule type" value="Genomic_DNA"/>
</dbReference>
<dbReference type="AlphaFoldDB" id="S9QY55"/>
<reference evidence="2 3" key="1">
    <citation type="journal article" date="2013" name="Stand. Genomic Sci.">
        <title>Genome sequence of the reddish-pigmented Rubellimicrobium thermophilum type strain (DSM 16684(T)), a member of the Roseobacter clade.</title>
        <authorList>
            <person name="Fiebig A."/>
            <person name="Riedel T."/>
            <person name="Gronow S."/>
            <person name="Petersen J."/>
            <person name="Klenk H.P."/>
            <person name="Goker M."/>
        </authorList>
    </citation>
    <scope>NUCLEOTIDE SEQUENCE [LARGE SCALE GENOMIC DNA]</scope>
    <source>
        <strain evidence="2 3">DSM 16684</strain>
    </source>
</reference>
<keyword evidence="3" id="KW-1185">Reference proteome</keyword>
<proteinExistence type="predicted"/>
<dbReference type="Pfam" id="PF06568">
    <property type="entry name" value="YjiS-like"/>
    <property type="match status" value="1"/>
</dbReference>
<dbReference type="RefSeq" id="WP_021097224.1">
    <property type="nucleotide sequence ID" value="NZ_KE557320.1"/>
</dbReference>
<dbReference type="Proteomes" id="UP000015346">
    <property type="component" value="Unassembled WGS sequence"/>
</dbReference>
<evidence type="ECO:0000313" key="2">
    <source>
        <dbReference type="EMBL" id="EPX86316.1"/>
    </source>
</evidence>